<feature type="region of interest" description="Disordered" evidence="1">
    <location>
        <begin position="1"/>
        <end position="39"/>
    </location>
</feature>
<gene>
    <name evidence="3" type="ORF">FHS27_006565</name>
</gene>
<dbReference type="Proteomes" id="UP000536179">
    <property type="component" value="Unassembled WGS sequence"/>
</dbReference>
<evidence type="ECO:0000313" key="3">
    <source>
        <dbReference type="EMBL" id="MBB3210717.1"/>
    </source>
</evidence>
<evidence type="ECO:0000256" key="1">
    <source>
        <dbReference type="SAM" id="MobiDB-lite"/>
    </source>
</evidence>
<dbReference type="AlphaFoldDB" id="A0A7W5E6I8"/>
<keyword evidence="2" id="KW-0472">Membrane</keyword>
<name>A0A7W5E6I8_9BACT</name>
<evidence type="ECO:0000256" key="2">
    <source>
        <dbReference type="SAM" id="Phobius"/>
    </source>
</evidence>
<feature type="transmembrane region" description="Helical" evidence="2">
    <location>
        <begin position="77"/>
        <end position="97"/>
    </location>
</feature>
<protein>
    <submittedName>
        <fullName evidence="3">Uncharacterized protein</fullName>
    </submittedName>
</protein>
<dbReference type="EMBL" id="JACHXU010000057">
    <property type="protein sequence ID" value="MBB3210717.1"/>
    <property type="molecule type" value="Genomic_DNA"/>
</dbReference>
<evidence type="ECO:0000313" key="4">
    <source>
        <dbReference type="Proteomes" id="UP000536179"/>
    </source>
</evidence>
<keyword evidence="2" id="KW-1133">Transmembrane helix</keyword>
<keyword evidence="2" id="KW-0812">Transmembrane</keyword>
<reference evidence="3 4" key="1">
    <citation type="submission" date="2020-08" db="EMBL/GenBank/DDBJ databases">
        <title>Genomic Encyclopedia of Type Strains, Phase III (KMG-III): the genomes of soil and plant-associated and newly described type strains.</title>
        <authorList>
            <person name="Whitman W."/>
        </authorList>
    </citation>
    <scope>NUCLEOTIDE SEQUENCE [LARGE SCALE GENOMIC DNA]</scope>
    <source>
        <strain evidence="3 4">CECT 8075</strain>
    </source>
</reference>
<organism evidence="3 4">
    <name type="scientific">Aporhodopirellula rubra</name>
    <dbReference type="NCBI Taxonomy" id="980271"/>
    <lineage>
        <taxon>Bacteria</taxon>
        <taxon>Pseudomonadati</taxon>
        <taxon>Planctomycetota</taxon>
        <taxon>Planctomycetia</taxon>
        <taxon>Pirellulales</taxon>
        <taxon>Pirellulaceae</taxon>
        <taxon>Aporhodopirellula</taxon>
    </lineage>
</organism>
<keyword evidence="4" id="KW-1185">Reference proteome</keyword>
<accession>A0A7W5E6I8</accession>
<comment type="caution">
    <text evidence="3">The sequence shown here is derived from an EMBL/GenBank/DDBJ whole genome shotgun (WGS) entry which is preliminary data.</text>
</comment>
<sequence length="117" mass="13119">MQPSGEVGRFEVVNLPSPPADRKRYPTGRPSSYRKSSLCMPNPYESPTEASSLRHVSGRGFLYKVLNASTFICRNPIGRQATIMVLAVFTALPYFTLLRMRDFDDLRTCSEITSAIL</sequence>
<proteinExistence type="predicted"/>